<dbReference type="SUPFAM" id="SSF160719">
    <property type="entry name" value="gpW/gp25-like"/>
    <property type="match status" value="1"/>
</dbReference>
<dbReference type="EMBL" id="JELX01000741">
    <property type="protein sequence ID" value="KYF62066.1"/>
    <property type="molecule type" value="Genomic_DNA"/>
</dbReference>
<name>A0A150Q2V0_SORCE</name>
<accession>A0A150Q2V0</accession>
<gene>
    <name evidence="1" type="ORF">BE04_41865</name>
    <name evidence="2" type="ORF">BE21_19275</name>
</gene>
<sequence>MTRRSAAELDWLMTQLGTDLQLDFVGPAGWWEDADLAAARSAHGTPRKRDLAVADRLRAADQLLINRLMTRKGELAALGHPDYGSRHHELIGEPNVERTRNLIKLYVLEALRGEPRVREILSCKVFAPHDPPRDQVRIELVVRMIDEPNPRNLVVPFSLEVSP</sequence>
<evidence type="ECO:0008006" key="5">
    <source>
        <dbReference type="Google" id="ProtNLM"/>
    </source>
</evidence>
<comment type="caution">
    <text evidence="1">The sequence shown here is derived from an EMBL/GenBank/DDBJ whole genome shotgun (WGS) entry which is preliminary data.</text>
</comment>
<evidence type="ECO:0000313" key="3">
    <source>
        <dbReference type="Proteomes" id="UP000075502"/>
    </source>
</evidence>
<evidence type="ECO:0000313" key="4">
    <source>
        <dbReference type="Proteomes" id="UP000075604"/>
    </source>
</evidence>
<dbReference type="EMBL" id="JEME01000754">
    <property type="protein sequence ID" value="KYG09191.1"/>
    <property type="molecule type" value="Genomic_DNA"/>
</dbReference>
<protein>
    <recommendedName>
        <fullName evidence="5">IraD/Gp25-like domain-containing protein</fullName>
    </recommendedName>
</protein>
<dbReference type="Proteomes" id="UP000075502">
    <property type="component" value="Unassembled WGS sequence"/>
</dbReference>
<reference evidence="3 4" key="1">
    <citation type="submission" date="2014-02" db="EMBL/GenBank/DDBJ databases">
        <title>The small core and large imbalanced accessory genome model reveals a collaborative survival strategy of Sorangium cellulosum strains in nature.</title>
        <authorList>
            <person name="Han K."/>
            <person name="Peng R."/>
            <person name="Blom J."/>
            <person name="Li Y.-Z."/>
        </authorList>
    </citation>
    <scope>NUCLEOTIDE SEQUENCE [LARGE SCALE GENOMIC DNA]</scope>
    <source>
        <strain evidence="2 3">So0007-03</strain>
        <strain evidence="1 4">So0157-18</strain>
    </source>
</reference>
<dbReference type="Gene3D" id="3.10.450.40">
    <property type="match status" value="1"/>
</dbReference>
<organism evidence="1 4">
    <name type="scientific">Sorangium cellulosum</name>
    <name type="common">Polyangium cellulosum</name>
    <dbReference type="NCBI Taxonomy" id="56"/>
    <lineage>
        <taxon>Bacteria</taxon>
        <taxon>Pseudomonadati</taxon>
        <taxon>Myxococcota</taxon>
        <taxon>Polyangia</taxon>
        <taxon>Polyangiales</taxon>
        <taxon>Polyangiaceae</taxon>
        <taxon>Sorangium</taxon>
    </lineage>
</organism>
<dbReference type="Proteomes" id="UP000075604">
    <property type="component" value="Unassembled WGS sequence"/>
</dbReference>
<proteinExistence type="predicted"/>
<evidence type="ECO:0000313" key="2">
    <source>
        <dbReference type="EMBL" id="KYG09191.1"/>
    </source>
</evidence>
<dbReference type="AlphaFoldDB" id="A0A150Q2V0"/>
<evidence type="ECO:0000313" key="1">
    <source>
        <dbReference type="EMBL" id="KYF62066.1"/>
    </source>
</evidence>